<evidence type="ECO:0000313" key="2">
    <source>
        <dbReference type="Proteomes" id="UP000606786"/>
    </source>
</evidence>
<dbReference type="EMBL" id="CAJHJT010000001">
    <property type="protein sequence ID" value="CAD6993505.1"/>
    <property type="molecule type" value="Genomic_DNA"/>
</dbReference>
<name>A0A811U878_CERCA</name>
<sequence length="119" mass="13734">MLWLSAIKIAENSFTYINRHLISNCKYLEFYLLAPSRRTEEEKQQKCSISCAKVAYFRLQIDDSLSENDIPIFAFKFNSTAEALLISHIPSLEKQHLLAKSYGWTSSNVVGNRKVEKEN</sequence>
<reference evidence="1" key="1">
    <citation type="submission" date="2020-11" db="EMBL/GenBank/DDBJ databases">
        <authorList>
            <person name="Whitehead M."/>
        </authorList>
    </citation>
    <scope>NUCLEOTIDE SEQUENCE</scope>
    <source>
        <strain evidence="1">EGII</strain>
    </source>
</reference>
<dbReference type="AlphaFoldDB" id="A0A811U878"/>
<comment type="caution">
    <text evidence="1">The sequence shown here is derived from an EMBL/GenBank/DDBJ whole genome shotgun (WGS) entry which is preliminary data.</text>
</comment>
<evidence type="ECO:0000313" key="1">
    <source>
        <dbReference type="EMBL" id="CAD6993505.1"/>
    </source>
</evidence>
<dbReference type="Proteomes" id="UP000606786">
    <property type="component" value="Unassembled WGS sequence"/>
</dbReference>
<accession>A0A811U878</accession>
<organism evidence="1 2">
    <name type="scientific">Ceratitis capitata</name>
    <name type="common">Mediterranean fruit fly</name>
    <name type="synonym">Tephritis capitata</name>
    <dbReference type="NCBI Taxonomy" id="7213"/>
    <lineage>
        <taxon>Eukaryota</taxon>
        <taxon>Metazoa</taxon>
        <taxon>Ecdysozoa</taxon>
        <taxon>Arthropoda</taxon>
        <taxon>Hexapoda</taxon>
        <taxon>Insecta</taxon>
        <taxon>Pterygota</taxon>
        <taxon>Neoptera</taxon>
        <taxon>Endopterygota</taxon>
        <taxon>Diptera</taxon>
        <taxon>Brachycera</taxon>
        <taxon>Muscomorpha</taxon>
        <taxon>Tephritoidea</taxon>
        <taxon>Tephritidae</taxon>
        <taxon>Ceratitis</taxon>
        <taxon>Ceratitis</taxon>
    </lineage>
</organism>
<keyword evidence="2" id="KW-1185">Reference proteome</keyword>
<protein>
    <submittedName>
        <fullName evidence="1">(Mediterranean fruit fly) hypothetical protein</fullName>
    </submittedName>
</protein>
<gene>
    <name evidence="1" type="ORF">CCAP1982_LOCUS2318</name>
</gene>
<proteinExistence type="predicted"/>